<comment type="similarity">
    <text evidence="3 13">Belongs to the cytochrome P450 family.</text>
</comment>
<reference evidence="14 15" key="1">
    <citation type="journal article" date="2022" name="Cell">
        <title>Repeat-based holocentromeres influence genome architecture and karyotype evolution.</title>
        <authorList>
            <person name="Hofstatter P.G."/>
            <person name="Thangavel G."/>
            <person name="Lux T."/>
            <person name="Neumann P."/>
            <person name="Vondrak T."/>
            <person name="Novak P."/>
            <person name="Zhang M."/>
            <person name="Costa L."/>
            <person name="Castellani M."/>
            <person name="Scott A."/>
            <person name="Toegelov H."/>
            <person name="Fuchs J."/>
            <person name="Mata-Sucre Y."/>
            <person name="Dias Y."/>
            <person name="Vanzela A.L.L."/>
            <person name="Huettel B."/>
            <person name="Almeida C.C.S."/>
            <person name="Simkova H."/>
            <person name="Souza G."/>
            <person name="Pedrosa-Harand A."/>
            <person name="Macas J."/>
            <person name="Mayer K.F.X."/>
            <person name="Houben A."/>
            <person name="Marques A."/>
        </authorList>
    </citation>
    <scope>NUCLEOTIDE SEQUENCE [LARGE SCALE GENOMIC DNA]</scope>
    <source>
        <strain evidence="14">RhyTen1mFocal</strain>
    </source>
</reference>
<evidence type="ECO:0000256" key="13">
    <source>
        <dbReference type="RuleBase" id="RU000461"/>
    </source>
</evidence>
<keyword evidence="8 13" id="KW-0560">Oxidoreductase</keyword>
<organism evidence="14 15">
    <name type="scientific">Rhynchospora tenuis</name>
    <dbReference type="NCBI Taxonomy" id="198213"/>
    <lineage>
        <taxon>Eukaryota</taxon>
        <taxon>Viridiplantae</taxon>
        <taxon>Streptophyta</taxon>
        <taxon>Embryophyta</taxon>
        <taxon>Tracheophyta</taxon>
        <taxon>Spermatophyta</taxon>
        <taxon>Magnoliopsida</taxon>
        <taxon>Liliopsida</taxon>
        <taxon>Poales</taxon>
        <taxon>Cyperaceae</taxon>
        <taxon>Cyperoideae</taxon>
        <taxon>Rhynchosporeae</taxon>
        <taxon>Rhynchospora</taxon>
    </lineage>
</organism>
<comment type="subcellular location">
    <subcellularLocation>
        <location evidence="2">Membrane</location>
        <topology evidence="2">Single-pass membrane protein</topology>
    </subcellularLocation>
</comment>
<evidence type="ECO:0000256" key="12">
    <source>
        <dbReference type="PIRSR" id="PIRSR602401-1"/>
    </source>
</evidence>
<dbReference type="InterPro" id="IPR036396">
    <property type="entry name" value="Cyt_P450_sf"/>
</dbReference>
<keyword evidence="11" id="KW-0472">Membrane</keyword>
<proteinExistence type="inferred from homology"/>
<dbReference type="InterPro" id="IPR002401">
    <property type="entry name" value="Cyt_P450_E_grp-I"/>
</dbReference>
<dbReference type="Gene3D" id="1.10.630.10">
    <property type="entry name" value="Cytochrome P450"/>
    <property type="match status" value="1"/>
</dbReference>
<comment type="caution">
    <text evidence="14">The sequence shown here is derived from an EMBL/GenBank/DDBJ whole genome shotgun (WGS) entry which is preliminary data.</text>
</comment>
<keyword evidence="7" id="KW-1133">Transmembrane helix</keyword>
<keyword evidence="5" id="KW-0812">Transmembrane</keyword>
<dbReference type="Pfam" id="PF00067">
    <property type="entry name" value="p450"/>
    <property type="match status" value="1"/>
</dbReference>
<dbReference type="EMBL" id="JAMRDG010000001">
    <property type="protein sequence ID" value="KAJ3696631.1"/>
    <property type="molecule type" value="Genomic_DNA"/>
</dbReference>
<dbReference type="PANTHER" id="PTHR47944">
    <property type="entry name" value="CYTOCHROME P450 98A9"/>
    <property type="match status" value="1"/>
</dbReference>
<sequence>MDRVIGRDRLVGEDDVPNLPYLNAVVKEIMRIHPGAPIAYRISTQETTIAGYNIPANTTVAVNLYSTGRDPKYWVDPDTFRPERFFEESYANLDVKGLHYQLIPFGSGRRACPGFGFALQVVPAGLAAQVQCFDWKIGEGTADENGRLNMEEGDGGLVSYRANPLVVVPIRRLDPFLLI</sequence>
<dbReference type="GO" id="GO:0016020">
    <property type="term" value="C:membrane"/>
    <property type="evidence" value="ECO:0007669"/>
    <property type="project" value="UniProtKB-SubCell"/>
</dbReference>
<dbReference type="PROSITE" id="PS00086">
    <property type="entry name" value="CYTOCHROME_P450"/>
    <property type="match status" value="1"/>
</dbReference>
<accession>A0AAD5ZEU5</accession>
<dbReference type="GO" id="GO:0005506">
    <property type="term" value="F:iron ion binding"/>
    <property type="evidence" value="ECO:0007669"/>
    <property type="project" value="InterPro"/>
</dbReference>
<dbReference type="SUPFAM" id="SSF48264">
    <property type="entry name" value="Cytochrome P450"/>
    <property type="match status" value="1"/>
</dbReference>
<protein>
    <recommendedName>
        <fullName evidence="16">Cytochrome P450</fullName>
    </recommendedName>
</protein>
<gene>
    <name evidence="14" type="ORF">LUZ61_000336</name>
</gene>
<dbReference type="AlphaFoldDB" id="A0AAD5ZEU5"/>
<evidence type="ECO:0000256" key="5">
    <source>
        <dbReference type="ARBA" id="ARBA00022692"/>
    </source>
</evidence>
<evidence type="ECO:0000256" key="7">
    <source>
        <dbReference type="ARBA" id="ARBA00022989"/>
    </source>
</evidence>
<dbReference type="InterPro" id="IPR017972">
    <property type="entry name" value="Cyt_P450_CS"/>
</dbReference>
<keyword evidence="6 12" id="KW-0479">Metal-binding</keyword>
<dbReference type="InterPro" id="IPR001128">
    <property type="entry name" value="Cyt_P450"/>
</dbReference>
<dbReference type="Proteomes" id="UP001210211">
    <property type="component" value="Unassembled WGS sequence"/>
</dbReference>
<evidence type="ECO:0000256" key="4">
    <source>
        <dbReference type="ARBA" id="ARBA00022617"/>
    </source>
</evidence>
<evidence type="ECO:0000313" key="14">
    <source>
        <dbReference type="EMBL" id="KAJ3696631.1"/>
    </source>
</evidence>
<name>A0AAD5ZEU5_9POAL</name>
<evidence type="ECO:0000256" key="2">
    <source>
        <dbReference type="ARBA" id="ARBA00004167"/>
    </source>
</evidence>
<dbReference type="PANTHER" id="PTHR47944:SF17">
    <property type="entry name" value="3,9-DIHYDROXYPTEROCARPAN 6A-MONOOXYGENASE"/>
    <property type="match status" value="1"/>
</dbReference>
<keyword evidence="9 12" id="KW-0408">Iron</keyword>
<dbReference type="GO" id="GO:0020037">
    <property type="term" value="F:heme binding"/>
    <property type="evidence" value="ECO:0007669"/>
    <property type="project" value="InterPro"/>
</dbReference>
<evidence type="ECO:0008006" key="16">
    <source>
        <dbReference type="Google" id="ProtNLM"/>
    </source>
</evidence>
<keyword evidence="10 13" id="KW-0503">Monooxygenase</keyword>
<evidence type="ECO:0000256" key="11">
    <source>
        <dbReference type="ARBA" id="ARBA00023136"/>
    </source>
</evidence>
<dbReference type="PRINTS" id="PR00385">
    <property type="entry name" value="P450"/>
</dbReference>
<evidence type="ECO:0000313" key="15">
    <source>
        <dbReference type="Proteomes" id="UP001210211"/>
    </source>
</evidence>
<feature type="binding site" description="axial binding residue" evidence="12">
    <location>
        <position position="112"/>
    </location>
    <ligand>
        <name>heme</name>
        <dbReference type="ChEBI" id="CHEBI:30413"/>
    </ligand>
    <ligandPart>
        <name>Fe</name>
        <dbReference type="ChEBI" id="CHEBI:18248"/>
    </ligandPart>
</feature>
<evidence type="ECO:0000256" key="3">
    <source>
        <dbReference type="ARBA" id="ARBA00010617"/>
    </source>
</evidence>
<dbReference type="GO" id="GO:0016705">
    <property type="term" value="F:oxidoreductase activity, acting on paired donors, with incorporation or reduction of molecular oxygen"/>
    <property type="evidence" value="ECO:0007669"/>
    <property type="project" value="InterPro"/>
</dbReference>
<dbReference type="PRINTS" id="PR00463">
    <property type="entry name" value="EP450I"/>
</dbReference>
<evidence type="ECO:0000256" key="6">
    <source>
        <dbReference type="ARBA" id="ARBA00022723"/>
    </source>
</evidence>
<evidence type="ECO:0000256" key="10">
    <source>
        <dbReference type="ARBA" id="ARBA00023033"/>
    </source>
</evidence>
<evidence type="ECO:0000256" key="9">
    <source>
        <dbReference type="ARBA" id="ARBA00023004"/>
    </source>
</evidence>
<dbReference type="GO" id="GO:0004497">
    <property type="term" value="F:monooxygenase activity"/>
    <property type="evidence" value="ECO:0007669"/>
    <property type="project" value="UniProtKB-KW"/>
</dbReference>
<keyword evidence="15" id="KW-1185">Reference proteome</keyword>
<evidence type="ECO:0000256" key="1">
    <source>
        <dbReference type="ARBA" id="ARBA00001971"/>
    </source>
</evidence>
<keyword evidence="4 12" id="KW-0349">Heme</keyword>
<evidence type="ECO:0000256" key="8">
    <source>
        <dbReference type="ARBA" id="ARBA00023002"/>
    </source>
</evidence>
<comment type="cofactor">
    <cofactor evidence="1 12">
        <name>heme</name>
        <dbReference type="ChEBI" id="CHEBI:30413"/>
    </cofactor>
</comment>